<dbReference type="Proteomes" id="UP000653472">
    <property type="component" value="Unassembled WGS sequence"/>
</dbReference>
<evidence type="ECO:0000256" key="1">
    <source>
        <dbReference type="SAM" id="SignalP"/>
    </source>
</evidence>
<protein>
    <recommendedName>
        <fullName evidence="4">YD repeat-containing protein</fullName>
    </recommendedName>
</protein>
<keyword evidence="1" id="KW-0732">Signal</keyword>
<feature type="signal peptide" evidence="1">
    <location>
        <begin position="1"/>
        <end position="19"/>
    </location>
</feature>
<accession>A0A969W7Q3</accession>
<dbReference type="PROSITE" id="PS51257">
    <property type="entry name" value="PROKAR_LIPOPROTEIN"/>
    <property type="match status" value="1"/>
</dbReference>
<feature type="chain" id="PRO_5037929119" description="YD repeat-containing protein" evidence="1">
    <location>
        <begin position="20"/>
        <end position="366"/>
    </location>
</feature>
<comment type="caution">
    <text evidence="2">The sequence shown here is derived from an EMBL/GenBank/DDBJ whole genome shotgun (WGS) entry which is preliminary data.</text>
</comment>
<organism evidence="2 3">
    <name type="scientific">Solimonas marina</name>
    <dbReference type="NCBI Taxonomy" id="2714601"/>
    <lineage>
        <taxon>Bacteria</taxon>
        <taxon>Pseudomonadati</taxon>
        <taxon>Pseudomonadota</taxon>
        <taxon>Gammaproteobacteria</taxon>
        <taxon>Nevskiales</taxon>
        <taxon>Nevskiaceae</taxon>
        <taxon>Solimonas</taxon>
    </lineage>
</organism>
<dbReference type="AlphaFoldDB" id="A0A969W7Q3"/>
<dbReference type="RefSeq" id="WP_168146770.1">
    <property type="nucleotide sequence ID" value="NZ_JAAVXB010000002.1"/>
</dbReference>
<gene>
    <name evidence="2" type="ORF">G7Y82_04195</name>
</gene>
<dbReference type="EMBL" id="JAAVXB010000002">
    <property type="protein sequence ID" value="NKF21508.1"/>
    <property type="molecule type" value="Genomic_DNA"/>
</dbReference>
<name>A0A969W7Q3_9GAMM</name>
<evidence type="ECO:0000313" key="3">
    <source>
        <dbReference type="Proteomes" id="UP000653472"/>
    </source>
</evidence>
<dbReference type="InterPro" id="IPR011048">
    <property type="entry name" value="Haem_d1_sf"/>
</dbReference>
<sequence length="366" mass="38386">MVIQSFRLGAGLAAGFFLAACGSGSDGGGGRSASGTLDTPQAVLKRASMGRLHEIMRTLVVTDGSALRIPVVAKASTSDCNFGGTVDYDDPIAVTVTSPYTSEHTDVATLEHFYDCDSIGPTVYEAQVLDGEILHACPQSVSNDGLQCGTIAQSDGDATIYYVKYGSADTPVSETIRYSDSYGGMLRSQIRHFGSEYHSRRVTDADGIEGQTRIEAAERLNEIASLAVDGTLQRQYAFTSGSADALADTEETVGTADPQTGHVPHQLTYDASESFSADGCELGSYDVHTGSALQFQAYGGLPVSVSAGSIEITQDGDTASVTIHDDGSVSVVDGQSRTTRYDGSQLLAALGDCAAYFTDEAPMLVR</sequence>
<dbReference type="SUPFAM" id="SSF51004">
    <property type="entry name" value="C-terminal (heme d1) domain of cytochrome cd1-nitrite reductase"/>
    <property type="match status" value="1"/>
</dbReference>
<evidence type="ECO:0008006" key="4">
    <source>
        <dbReference type="Google" id="ProtNLM"/>
    </source>
</evidence>
<reference evidence="2" key="1">
    <citation type="submission" date="2020-03" db="EMBL/GenBank/DDBJ databases">
        <title>Solimonas marina sp. nov., isolated from deep seawater of the Pacific Ocean.</title>
        <authorList>
            <person name="Liu X."/>
            <person name="Lai Q."/>
            <person name="Sun F."/>
            <person name="Gai Y."/>
            <person name="Li G."/>
            <person name="Shao Z."/>
        </authorList>
    </citation>
    <scope>NUCLEOTIDE SEQUENCE</scope>
    <source>
        <strain evidence="2">C16B3</strain>
    </source>
</reference>
<keyword evidence="3" id="KW-1185">Reference proteome</keyword>
<evidence type="ECO:0000313" key="2">
    <source>
        <dbReference type="EMBL" id="NKF21508.1"/>
    </source>
</evidence>
<proteinExistence type="predicted"/>